<evidence type="ECO:0008006" key="3">
    <source>
        <dbReference type="Google" id="ProtNLM"/>
    </source>
</evidence>
<gene>
    <name evidence="1" type="ORF">ERS008502_01685</name>
</gene>
<dbReference type="InterPro" id="IPR021123">
    <property type="entry name" value="T3SS_needle-like"/>
</dbReference>
<organism evidence="1 2">
    <name type="scientific">Yersinia mollaretii</name>
    <dbReference type="NCBI Taxonomy" id="33060"/>
    <lineage>
        <taxon>Bacteria</taxon>
        <taxon>Pseudomonadati</taxon>
        <taxon>Pseudomonadota</taxon>
        <taxon>Gammaproteobacteria</taxon>
        <taxon>Enterobacterales</taxon>
        <taxon>Yersiniaceae</taxon>
        <taxon>Yersinia</taxon>
    </lineage>
</organism>
<dbReference type="EMBL" id="CQBM01000002">
    <property type="protein sequence ID" value="CNH90098.1"/>
    <property type="molecule type" value="Genomic_DNA"/>
</dbReference>
<dbReference type="SUPFAM" id="SSF140129">
    <property type="entry name" value="MxiH-like"/>
    <property type="match status" value="1"/>
</dbReference>
<dbReference type="Gene3D" id="1.20.58.90">
    <property type="match status" value="1"/>
</dbReference>
<name>A0AA36LQF3_YERMO</name>
<dbReference type="AlphaFoldDB" id="A0AA36LQF3"/>
<reference evidence="1 2" key="1">
    <citation type="submission" date="2015-03" db="EMBL/GenBank/DDBJ databases">
        <authorList>
            <consortium name="Pathogen Informatics"/>
            <person name="Murphy D."/>
        </authorList>
    </citation>
    <scope>NUCLEOTIDE SEQUENCE [LARGE SCALE GENOMIC DNA]</scope>
    <source>
        <strain evidence="1 2">FE82747</strain>
    </source>
</reference>
<comment type="caution">
    <text evidence="1">The sequence shown here is derived from an EMBL/GenBank/DDBJ whole genome shotgun (WGS) entry which is preliminary data.</text>
</comment>
<evidence type="ECO:0000313" key="2">
    <source>
        <dbReference type="Proteomes" id="UP000040841"/>
    </source>
</evidence>
<proteinExistence type="predicted"/>
<protein>
    <recommendedName>
        <fullName evidence="3">Type III secretion apparatus needle protein</fullName>
    </recommendedName>
</protein>
<dbReference type="GO" id="GO:0015031">
    <property type="term" value="P:protein transport"/>
    <property type="evidence" value="ECO:0007669"/>
    <property type="project" value="InterPro"/>
</dbReference>
<sequence>MAAIDKATGDWSASTYEAIPAGQAADKNWGFVYRGGAHLNGRVEELANELQRMLADTKTELDNPIVLAKISALNGHYNGARQAQSNLMKSVKDTSQAIIRNM</sequence>
<dbReference type="Proteomes" id="UP000040841">
    <property type="component" value="Unassembled WGS sequence"/>
</dbReference>
<dbReference type="InterPro" id="IPR037203">
    <property type="entry name" value="T3SS_needle-like_sf"/>
</dbReference>
<dbReference type="Pfam" id="PF09392">
    <property type="entry name" value="T3SS_needle_F"/>
    <property type="match status" value="1"/>
</dbReference>
<evidence type="ECO:0000313" key="1">
    <source>
        <dbReference type="EMBL" id="CNH90098.1"/>
    </source>
</evidence>
<accession>A0AA36LQF3</accession>
<dbReference type="RefSeq" id="WP_049678379.1">
    <property type="nucleotide sequence ID" value="NZ_CABHYF010000018.1"/>
</dbReference>